<name>A0A8S0ZW33_ARCPL</name>
<evidence type="ECO:0000313" key="1">
    <source>
        <dbReference type="EMBL" id="CAB3236447.1"/>
    </source>
</evidence>
<dbReference type="Proteomes" id="UP000494106">
    <property type="component" value="Unassembled WGS sequence"/>
</dbReference>
<organism evidence="1 2">
    <name type="scientific">Arctia plantaginis</name>
    <name type="common">Wood tiger moth</name>
    <name type="synonym">Phalaena plantaginis</name>
    <dbReference type="NCBI Taxonomy" id="874455"/>
    <lineage>
        <taxon>Eukaryota</taxon>
        <taxon>Metazoa</taxon>
        <taxon>Ecdysozoa</taxon>
        <taxon>Arthropoda</taxon>
        <taxon>Hexapoda</taxon>
        <taxon>Insecta</taxon>
        <taxon>Pterygota</taxon>
        <taxon>Neoptera</taxon>
        <taxon>Endopterygota</taxon>
        <taxon>Lepidoptera</taxon>
        <taxon>Glossata</taxon>
        <taxon>Ditrysia</taxon>
        <taxon>Noctuoidea</taxon>
        <taxon>Erebidae</taxon>
        <taxon>Arctiinae</taxon>
        <taxon>Arctia</taxon>
    </lineage>
</organism>
<dbReference type="OrthoDB" id="10566354at2759"/>
<accession>A0A8S0ZW33</accession>
<reference evidence="1 2" key="1">
    <citation type="submission" date="2020-04" db="EMBL/GenBank/DDBJ databases">
        <authorList>
            <person name="Wallbank WR R."/>
            <person name="Pardo Diaz C."/>
            <person name="Kozak K."/>
            <person name="Martin S."/>
            <person name="Jiggins C."/>
            <person name="Moest M."/>
            <person name="Warren A I."/>
            <person name="Byers J.R.P. K."/>
            <person name="Montejo-Kovacevich G."/>
            <person name="Yen C E."/>
        </authorList>
    </citation>
    <scope>NUCLEOTIDE SEQUENCE [LARGE SCALE GENOMIC DNA]</scope>
</reference>
<evidence type="ECO:0000313" key="2">
    <source>
        <dbReference type="Proteomes" id="UP000494106"/>
    </source>
</evidence>
<dbReference type="AlphaFoldDB" id="A0A8S0ZW33"/>
<sequence>MVKFNVNRRCACAGVRGRLARLPARTGGSSRRGRAATRGGRGKTCVARAAVVPLSRRSRTTVAPLTWQHFSGAVVLKLAPRYNRATLAPLPSVASISRRPELSTPLRL</sequence>
<dbReference type="EMBL" id="CADEBC010000487">
    <property type="protein sequence ID" value="CAB3236447.1"/>
    <property type="molecule type" value="Genomic_DNA"/>
</dbReference>
<proteinExistence type="predicted"/>
<comment type="caution">
    <text evidence="1">The sequence shown here is derived from an EMBL/GenBank/DDBJ whole genome shotgun (WGS) entry which is preliminary data.</text>
</comment>
<gene>
    <name evidence="1" type="ORF">APLA_LOCUS6547</name>
</gene>
<protein>
    <submittedName>
        <fullName evidence="1">Uncharacterized protein</fullName>
    </submittedName>
</protein>
<keyword evidence="2" id="KW-1185">Reference proteome</keyword>